<dbReference type="CDD" id="cd00495">
    <property type="entry name" value="Ribosomal_L25_TL5_CTC"/>
    <property type="match status" value="1"/>
</dbReference>
<comment type="caution">
    <text evidence="9">The sequence shown here is derived from an EMBL/GenBank/DDBJ whole genome shotgun (WGS) entry which is preliminary data.</text>
</comment>
<dbReference type="InterPro" id="IPR020056">
    <property type="entry name" value="Rbsml_bL25/Gln-tRNA_synth_N"/>
</dbReference>
<keyword evidence="4 5" id="KW-0687">Ribonucleoprotein</keyword>
<dbReference type="NCBIfam" id="TIGR00731">
    <property type="entry name" value="bL25_bact_ctc"/>
    <property type="match status" value="1"/>
</dbReference>
<accession>A0A833H2H2</accession>
<organism evidence="9 10">
    <name type="scientific">Leptonema illini</name>
    <dbReference type="NCBI Taxonomy" id="183"/>
    <lineage>
        <taxon>Bacteria</taxon>
        <taxon>Pseudomonadati</taxon>
        <taxon>Spirochaetota</taxon>
        <taxon>Spirochaetia</taxon>
        <taxon>Leptospirales</taxon>
        <taxon>Leptospiraceae</taxon>
        <taxon>Leptonema</taxon>
    </lineage>
</organism>
<feature type="domain" description="Large ribosomal subunit protein bL25 beta" evidence="8">
    <location>
        <begin position="103"/>
        <end position="184"/>
    </location>
</feature>
<evidence type="ECO:0000313" key="9">
    <source>
        <dbReference type="EMBL" id="KAB2933187.1"/>
    </source>
</evidence>
<dbReference type="Pfam" id="PF14693">
    <property type="entry name" value="Ribosomal_TL5_C"/>
    <property type="match status" value="1"/>
</dbReference>
<dbReference type="GO" id="GO:0008097">
    <property type="term" value="F:5S rRNA binding"/>
    <property type="evidence" value="ECO:0007669"/>
    <property type="project" value="InterPro"/>
</dbReference>
<dbReference type="InterPro" id="IPR020930">
    <property type="entry name" value="Ribosomal_uL5_bac-type"/>
</dbReference>
<feature type="region of interest" description="Disordered" evidence="6">
    <location>
        <begin position="1"/>
        <end position="23"/>
    </location>
</feature>
<protein>
    <recommendedName>
        <fullName evidence="5">Large ribosomal subunit protein bL25</fullName>
    </recommendedName>
    <alternativeName>
        <fullName evidence="5">General stress protein CTC</fullName>
    </alternativeName>
</protein>
<evidence type="ECO:0000256" key="5">
    <source>
        <dbReference type="HAMAP-Rule" id="MF_01334"/>
    </source>
</evidence>
<dbReference type="OrthoDB" id="9790002at2"/>
<dbReference type="InterPro" id="IPR020057">
    <property type="entry name" value="Ribosomal_bL25_b-dom"/>
</dbReference>
<feature type="domain" description="Large ribosomal subunit protein bL25 L25" evidence="7">
    <location>
        <begin position="8"/>
        <end position="94"/>
    </location>
</feature>
<dbReference type="SUPFAM" id="SSF50715">
    <property type="entry name" value="Ribosomal protein L25-like"/>
    <property type="match status" value="1"/>
</dbReference>
<evidence type="ECO:0000256" key="4">
    <source>
        <dbReference type="ARBA" id="ARBA00023274"/>
    </source>
</evidence>
<evidence type="ECO:0000259" key="7">
    <source>
        <dbReference type="Pfam" id="PF01386"/>
    </source>
</evidence>
<dbReference type="Proteomes" id="UP000460298">
    <property type="component" value="Unassembled WGS sequence"/>
</dbReference>
<dbReference type="HAMAP" id="MF_01334">
    <property type="entry name" value="Ribosomal_bL25_CTC"/>
    <property type="match status" value="1"/>
</dbReference>
<dbReference type="InterPro" id="IPR001021">
    <property type="entry name" value="Ribosomal_bL25_long"/>
</dbReference>
<feature type="compositionally biased region" description="Polar residues" evidence="6">
    <location>
        <begin position="1"/>
        <end position="14"/>
    </location>
</feature>
<comment type="similarity">
    <text evidence="5">Belongs to the bacterial ribosomal protein bL25 family. CTC subfamily.</text>
</comment>
<sequence>MTAMNRTIEASTRSARGKNESRRLRAAGRIPANLLDRGNSTPIEIDDREFEKLIAGGLRSSSKFKLKLNGAEQEVLAKEIHRHPVSGRIFHVDFYKVNPGHKFRVAIAVELTGSAKGVKAGGALEHYIRQLKVVTVPEKIIEKIEVDITDLGVGEAVHLSQLNLPSEWETRLTGDPVVCRVAQSRMTLKAASDGKEG</sequence>
<name>A0A833H2H2_9LEPT</name>
<dbReference type="InterPro" id="IPR011035">
    <property type="entry name" value="Ribosomal_bL25/Gln-tRNA_synth"/>
</dbReference>
<dbReference type="EMBL" id="WBUI01000006">
    <property type="protein sequence ID" value="KAB2933187.1"/>
    <property type="molecule type" value="Genomic_DNA"/>
</dbReference>
<evidence type="ECO:0000256" key="1">
    <source>
        <dbReference type="ARBA" id="ARBA00022730"/>
    </source>
</evidence>
<dbReference type="AlphaFoldDB" id="A0A833H2H2"/>
<dbReference type="Pfam" id="PF01386">
    <property type="entry name" value="Ribosomal_L25p"/>
    <property type="match status" value="1"/>
</dbReference>
<dbReference type="InterPro" id="IPR029751">
    <property type="entry name" value="Ribosomal_L25_dom"/>
</dbReference>
<dbReference type="GO" id="GO:0006412">
    <property type="term" value="P:translation"/>
    <property type="evidence" value="ECO:0007669"/>
    <property type="project" value="UniProtKB-UniRule"/>
</dbReference>
<proteinExistence type="inferred from homology"/>
<comment type="function">
    <text evidence="5">This is one of the proteins that binds to the 5S RNA in the ribosome where it forms part of the central protuberance.</text>
</comment>
<keyword evidence="2 5" id="KW-0694">RNA-binding</keyword>
<comment type="subunit">
    <text evidence="5">Part of the 50S ribosomal subunit; part of the 5S rRNA/L5/L18/L25 subcomplex. Contacts the 5S rRNA. Binds to the 5S rRNA independently of L5 and L18.</text>
</comment>
<evidence type="ECO:0000259" key="8">
    <source>
        <dbReference type="Pfam" id="PF14693"/>
    </source>
</evidence>
<gene>
    <name evidence="5" type="primary">rplY</name>
    <name evidence="5" type="synonym">ctc</name>
    <name evidence="9" type="ORF">F9K24_07520</name>
</gene>
<reference evidence="9 10" key="1">
    <citation type="submission" date="2019-10" db="EMBL/GenBank/DDBJ databases">
        <title>Extracellular Electron Transfer in a Candidatus Methanoperedens spp. Enrichment Culture.</title>
        <authorList>
            <person name="Berger S."/>
            <person name="Rangel Shaw D."/>
            <person name="Berben T."/>
            <person name="In 'T Zandt M."/>
            <person name="Frank J."/>
            <person name="Reimann J."/>
            <person name="Jetten M.S.M."/>
            <person name="Welte C.U."/>
        </authorList>
    </citation>
    <scope>NUCLEOTIDE SEQUENCE [LARGE SCALE GENOMIC DNA]</scope>
    <source>
        <strain evidence="9">SB12</strain>
    </source>
</reference>
<dbReference type="GO" id="GO:0003735">
    <property type="term" value="F:structural constituent of ribosome"/>
    <property type="evidence" value="ECO:0007669"/>
    <property type="project" value="InterPro"/>
</dbReference>
<evidence type="ECO:0000256" key="2">
    <source>
        <dbReference type="ARBA" id="ARBA00022884"/>
    </source>
</evidence>
<dbReference type="PANTHER" id="PTHR33284:SF1">
    <property type="entry name" value="RIBOSOMAL PROTEIN L25_GLN-TRNA SYNTHETASE, ANTI-CODON-BINDING DOMAIN-CONTAINING PROTEIN"/>
    <property type="match status" value="1"/>
</dbReference>
<dbReference type="Gene3D" id="2.40.240.10">
    <property type="entry name" value="Ribosomal Protein L25, Chain P"/>
    <property type="match status" value="1"/>
</dbReference>
<evidence type="ECO:0000256" key="3">
    <source>
        <dbReference type="ARBA" id="ARBA00022980"/>
    </source>
</evidence>
<evidence type="ECO:0000313" key="10">
    <source>
        <dbReference type="Proteomes" id="UP000460298"/>
    </source>
</evidence>
<dbReference type="InterPro" id="IPR037121">
    <property type="entry name" value="Ribosomal_bL25_C"/>
</dbReference>
<dbReference type="GO" id="GO:0022625">
    <property type="term" value="C:cytosolic large ribosomal subunit"/>
    <property type="evidence" value="ECO:0007669"/>
    <property type="project" value="TreeGrafter"/>
</dbReference>
<dbReference type="PANTHER" id="PTHR33284">
    <property type="entry name" value="RIBOSOMAL PROTEIN L25/GLN-TRNA SYNTHETASE, ANTI-CODON-BINDING DOMAIN-CONTAINING PROTEIN"/>
    <property type="match status" value="1"/>
</dbReference>
<keyword evidence="1 5" id="KW-0699">rRNA-binding</keyword>
<dbReference type="Gene3D" id="2.170.120.20">
    <property type="entry name" value="Ribosomal protein L25, beta domain"/>
    <property type="match status" value="1"/>
</dbReference>
<keyword evidence="3 5" id="KW-0689">Ribosomal protein</keyword>
<evidence type="ECO:0000256" key="6">
    <source>
        <dbReference type="SAM" id="MobiDB-lite"/>
    </source>
</evidence>